<dbReference type="PIRSF" id="PIRSF006241">
    <property type="entry name" value="HyI"/>
    <property type="match status" value="1"/>
</dbReference>
<feature type="active site" description="Proton donor/acceptor" evidence="3">
    <location>
        <position position="133"/>
    </location>
</feature>
<comment type="similarity">
    <text evidence="2">Belongs to the hyi family.</text>
</comment>
<name>A0A6J4URP9_9BACT</name>
<dbReference type="PANTHER" id="PTHR43489">
    <property type="entry name" value="ISOMERASE"/>
    <property type="match status" value="1"/>
</dbReference>
<dbReference type="Pfam" id="PF01261">
    <property type="entry name" value="AP_endonuc_2"/>
    <property type="match status" value="1"/>
</dbReference>
<dbReference type="InterPro" id="IPR036237">
    <property type="entry name" value="Xyl_isomerase-like_sf"/>
</dbReference>
<gene>
    <name evidence="5" type="ORF">AVDCRST_MAG73-3142</name>
</gene>
<evidence type="ECO:0000259" key="4">
    <source>
        <dbReference type="Pfam" id="PF01261"/>
    </source>
</evidence>
<evidence type="ECO:0000256" key="3">
    <source>
        <dbReference type="PIRSR" id="PIRSR006241-50"/>
    </source>
</evidence>
<keyword evidence="1 2" id="KW-0413">Isomerase</keyword>
<dbReference type="SUPFAM" id="SSF51658">
    <property type="entry name" value="Xylose isomerase-like"/>
    <property type="match status" value="1"/>
</dbReference>
<feature type="active site" description="Proton donor/acceptor" evidence="3">
    <location>
        <position position="232"/>
    </location>
</feature>
<organism evidence="5">
    <name type="scientific">uncultured Thermomicrobiales bacterium</name>
    <dbReference type="NCBI Taxonomy" id="1645740"/>
    <lineage>
        <taxon>Bacteria</taxon>
        <taxon>Pseudomonadati</taxon>
        <taxon>Thermomicrobiota</taxon>
        <taxon>Thermomicrobia</taxon>
        <taxon>Thermomicrobiales</taxon>
        <taxon>environmental samples</taxon>
    </lineage>
</organism>
<dbReference type="AlphaFoldDB" id="A0A6J4URP9"/>
<evidence type="ECO:0000313" key="5">
    <source>
        <dbReference type="EMBL" id="CAA9554427.1"/>
    </source>
</evidence>
<sequence>MGALKTSVAWWCFAPAMGAEGLVRAAAELGYAGIEFAPEEEWGRVTGAGLTLAAIGGHASLTDGLNRRQNHDRIEGEILANLALAQQWGIRNLICFSGNRGGQDDAAGAEATAAGLRRVAGAAEEAGVTLVLELLNSRVDHPDYQCDRTEWGVGVVDAVGSPRVKLLYDVYHMQIMEGDVIRTIETHHDRFGHYHVAGNPGRHEPDATQELHYPAIYRAIAETGDDGFVGMEFVPAGEPRAALAAALRQIRTGSAPVPG</sequence>
<dbReference type="InterPro" id="IPR026040">
    <property type="entry name" value="HyI-like"/>
</dbReference>
<feature type="domain" description="Xylose isomerase-like TIM barrel" evidence="4">
    <location>
        <begin position="23"/>
        <end position="248"/>
    </location>
</feature>
<evidence type="ECO:0000256" key="2">
    <source>
        <dbReference type="PIRNR" id="PIRNR006241"/>
    </source>
</evidence>
<accession>A0A6J4URP9</accession>
<dbReference type="InterPro" id="IPR050417">
    <property type="entry name" value="Sugar_Epim/Isomerase"/>
</dbReference>
<dbReference type="EMBL" id="CADCWE010000207">
    <property type="protein sequence ID" value="CAA9554427.1"/>
    <property type="molecule type" value="Genomic_DNA"/>
</dbReference>
<keyword evidence="5" id="KW-0670">Pyruvate</keyword>
<dbReference type="EC" id="5.3.1.22" evidence="5"/>
<proteinExistence type="inferred from homology"/>
<dbReference type="Gene3D" id="3.20.20.150">
    <property type="entry name" value="Divalent-metal-dependent TIM barrel enzymes"/>
    <property type="match status" value="1"/>
</dbReference>
<dbReference type="PANTHER" id="PTHR43489:SF3">
    <property type="entry name" value="XYLOSE ISOMERASE DOMAIN PROTEIN TIM BARREL"/>
    <property type="match status" value="1"/>
</dbReference>
<protein>
    <submittedName>
        <fullName evidence="5">Hydroxypyruvate isomerase</fullName>
        <ecNumber evidence="5">5.3.1.22</ecNumber>
    </submittedName>
</protein>
<reference evidence="5" key="1">
    <citation type="submission" date="2020-02" db="EMBL/GenBank/DDBJ databases">
        <authorList>
            <person name="Meier V. D."/>
        </authorList>
    </citation>
    <scope>NUCLEOTIDE SEQUENCE</scope>
    <source>
        <strain evidence="5">AVDCRST_MAG73</strain>
    </source>
</reference>
<dbReference type="GO" id="GO:0008903">
    <property type="term" value="F:hydroxypyruvate isomerase activity"/>
    <property type="evidence" value="ECO:0007669"/>
    <property type="project" value="UniProtKB-EC"/>
</dbReference>
<dbReference type="InterPro" id="IPR013022">
    <property type="entry name" value="Xyl_isomerase-like_TIM-brl"/>
</dbReference>
<evidence type="ECO:0000256" key="1">
    <source>
        <dbReference type="ARBA" id="ARBA00023235"/>
    </source>
</evidence>